<evidence type="ECO:0000313" key="1">
    <source>
        <dbReference type="EMBL" id="MEX0408896.1"/>
    </source>
</evidence>
<dbReference type="EMBL" id="JBDPGJ010000007">
    <property type="protein sequence ID" value="MEX0408896.1"/>
    <property type="molecule type" value="Genomic_DNA"/>
</dbReference>
<dbReference type="RefSeq" id="WP_367956756.1">
    <property type="nucleotide sequence ID" value="NZ_JBDPGJ010000007.1"/>
</dbReference>
<accession>A0ABV3SQ16</accession>
<organism evidence="1 2">
    <name type="scientific">Aquibium pacificus</name>
    <dbReference type="NCBI Taxonomy" id="3153579"/>
    <lineage>
        <taxon>Bacteria</taxon>
        <taxon>Pseudomonadati</taxon>
        <taxon>Pseudomonadota</taxon>
        <taxon>Alphaproteobacteria</taxon>
        <taxon>Hyphomicrobiales</taxon>
        <taxon>Phyllobacteriaceae</taxon>
        <taxon>Aquibium</taxon>
    </lineage>
</organism>
<evidence type="ECO:0000313" key="2">
    <source>
        <dbReference type="Proteomes" id="UP001556692"/>
    </source>
</evidence>
<name>A0ABV3SQ16_9HYPH</name>
<dbReference type="Proteomes" id="UP001556692">
    <property type="component" value="Unassembled WGS sequence"/>
</dbReference>
<keyword evidence="2" id="KW-1185">Reference proteome</keyword>
<gene>
    <name evidence="1" type="ORF">ABGN05_24970</name>
</gene>
<reference evidence="1 2" key="1">
    <citation type="submission" date="2024-05" db="EMBL/GenBank/DDBJ databases">
        <authorList>
            <person name="Jiang F."/>
        </authorList>
    </citation>
    <scope>NUCLEOTIDE SEQUENCE [LARGE SCALE GENOMIC DNA]</scope>
    <source>
        <strain evidence="1 2">LZ166</strain>
    </source>
</reference>
<proteinExistence type="predicted"/>
<comment type="caution">
    <text evidence="1">The sequence shown here is derived from an EMBL/GenBank/DDBJ whole genome shotgun (WGS) entry which is preliminary data.</text>
</comment>
<protein>
    <submittedName>
        <fullName evidence="1">Uncharacterized protein</fullName>
    </submittedName>
</protein>
<sequence>MFTKGNRPTITLGQRLTSGPCTAGTYLQRENGDGKVYMAKAAPVTRTAPNKPGALSKPIAAKHLNLALAIKNLKLAAMQR</sequence>